<feature type="compositionally biased region" description="Basic and acidic residues" evidence="1">
    <location>
        <begin position="1"/>
        <end position="15"/>
    </location>
</feature>
<keyword evidence="3" id="KW-1185">Reference proteome</keyword>
<protein>
    <submittedName>
        <fullName evidence="2">Uncharacterized protein</fullName>
    </submittedName>
</protein>
<organism evidence="2 3">
    <name type="scientific">Pleurodeles waltl</name>
    <name type="common">Iberian ribbed newt</name>
    <dbReference type="NCBI Taxonomy" id="8319"/>
    <lineage>
        <taxon>Eukaryota</taxon>
        <taxon>Metazoa</taxon>
        <taxon>Chordata</taxon>
        <taxon>Craniata</taxon>
        <taxon>Vertebrata</taxon>
        <taxon>Euteleostomi</taxon>
        <taxon>Amphibia</taxon>
        <taxon>Batrachia</taxon>
        <taxon>Caudata</taxon>
        <taxon>Salamandroidea</taxon>
        <taxon>Salamandridae</taxon>
        <taxon>Pleurodelinae</taxon>
        <taxon>Pleurodeles</taxon>
    </lineage>
</organism>
<feature type="region of interest" description="Disordered" evidence="1">
    <location>
        <begin position="1"/>
        <end position="71"/>
    </location>
</feature>
<feature type="compositionally biased region" description="Basic and acidic residues" evidence="1">
    <location>
        <begin position="60"/>
        <end position="71"/>
    </location>
</feature>
<reference evidence="2" key="1">
    <citation type="journal article" date="2022" name="bioRxiv">
        <title>Sequencing and chromosome-scale assembly of the giantPleurodeles waltlgenome.</title>
        <authorList>
            <person name="Brown T."/>
            <person name="Elewa A."/>
            <person name="Iarovenko S."/>
            <person name="Subramanian E."/>
            <person name="Araus A.J."/>
            <person name="Petzold A."/>
            <person name="Susuki M."/>
            <person name="Suzuki K.-i.T."/>
            <person name="Hayashi T."/>
            <person name="Toyoda A."/>
            <person name="Oliveira C."/>
            <person name="Osipova E."/>
            <person name="Leigh N.D."/>
            <person name="Simon A."/>
            <person name="Yun M.H."/>
        </authorList>
    </citation>
    <scope>NUCLEOTIDE SEQUENCE</scope>
    <source>
        <strain evidence="2">20211129_DDA</strain>
        <tissue evidence="2">Liver</tissue>
    </source>
</reference>
<proteinExistence type="predicted"/>
<dbReference type="Proteomes" id="UP001066276">
    <property type="component" value="Chromosome 4_2"/>
</dbReference>
<accession>A0AAV7SA89</accession>
<sequence length="102" mass="11620">MNEAKRPDQKARWSDHLITQNNIQEQERPKETQSLIEGCPESCVKKRTAQERTGAATGDDADRNRSSEIEKVEYDGRNGKWLKDGGDEFYSLTEESEAADMI</sequence>
<evidence type="ECO:0000256" key="1">
    <source>
        <dbReference type="SAM" id="MobiDB-lite"/>
    </source>
</evidence>
<gene>
    <name evidence="2" type="ORF">NDU88_000510</name>
</gene>
<name>A0AAV7SA89_PLEWA</name>
<comment type="caution">
    <text evidence="2">The sequence shown here is derived from an EMBL/GenBank/DDBJ whole genome shotgun (WGS) entry which is preliminary data.</text>
</comment>
<dbReference type="AlphaFoldDB" id="A0AAV7SA89"/>
<evidence type="ECO:0000313" key="3">
    <source>
        <dbReference type="Proteomes" id="UP001066276"/>
    </source>
</evidence>
<evidence type="ECO:0000313" key="2">
    <source>
        <dbReference type="EMBL" id="KAJ1160008.1"/>
    </source>
</evidence>
<dbReference type="EMBL" id="JANPWB010000008">
    <property type="protein sequence ID" value="KAJ1160008.1"/>
    <property type="molecule type" value="Genomic_DNA"/>
</dbReference>